<protein>
    <submittedName>
        <fullName evidence="10">MMPL family transporter</fullName>
    </submittedName>
</protein>
<dbReference type="Pfam" id="PF03176">
    <property type="entry name" value="MMPL"/>
    <property type="match status" value="2"/>
</dbReference>
<evidence type="ECO:0000256" key="3">
    <source>
        <dbReference type="ARBA" id="ARBA00022692"/>
    </source>
</evidence>
<feature type="domain" description="SSD" evidence="9">
    <location>
        <begin position="427"/>
        <end position="555"/>
    </location>
</feature>
<feature type="transmembrane region" description="Helical" evidence="8">
    <location>
        <begin position="399"/>
        <end position="418"/>
    </location>
</feature>
<gene>
    <name evidence="10" type="ORF">ACFOZ7_16280</name>
</gene>
<evidence type="ECO:0000256" key="8">
    <source>
        <dbReference type="SAM" id="Phobius"/>
    </source>
</evidence>
<feature type="transmembrane region" description="Helical" evidence="8">
    <location>
        <begin position="921"/>
        <end position="948"/>
    </location>
</feature>
<name>A0ABD5P2R3_9EURY</name>
<feature type="compositionally biased region" description="Acidic residues" evidence="7">
    <location>
        <begin position="1014"/>
        <end position="1025"/>
    </location>
</feature>
<feature type="transmembrane region" description="Helical" evidence="8">
    <location>
        <begin position="425"/>
        <end position="446"/>
    </location>
</feature>
<dbReference type="AlphaFoldDB" id="A0ABD5P2R3"/>
<keyword evidence="2" id="KW-1003">Cell membrane</keyword>
<dbReference type="InterPro" id="IPR004869">
    <property type="entry name" value="MMPL_dom"/>
</dbReference>
<dbReference type="PANTHER" id="PTHR33406">
    <property type="entry name" value="MEMBRANE PROTEIN MJ1562-RELATED"/>
    <property type="match status" value="1"/>
</dbReference>
<dbReference type="Proteomes" id="UP001595821">
    <property type="component" value="Unassembled WGS sequence"/>
</dbReference>
<evidence type="ECO:0000256" key="4">
    <source>
        <dbReference type="ARBA" id="ARBA00022989"/>
    </source>
</evidence>
<proteinExistence type="predicted"/>
<reference evidence="10 11" key="1">
    <citation type="journal article" date="2014" name="Int. J. Syst. Evol. Microbiol.">
        <title>Complete genome sequence of Corynebacterium casei LMG S-19264T (=DSM 44701T), isolated from a smear-ripened cheese.</title>
        <authorList>
            <consortium name="US DOE Joint Genome Institute (JGI-PGF)"/>
            <person name="Walter F."/>
            <person name="Albersmeier A."/>
            <person name="Kalinowski J."/>
            <person name="Ruckert C."/>
        </authorList>
    </citation>
    <scope>NUCLEOTIDE SEQUENCE [LARGE SCALE GENOMIC DNA]</scope>
    <source>
        <strain evidence="10 11">IBRC-M 10912</strain>
    </source>
</reference>
<dbReference type="GO" id="GO:0005886">
    <property type="term" value="C:plasma membrane"/>
    <property type="evidence" value="ECO:0007669"/>
    <property type="project" value="UniProtKB-SubCell"/>
</dbReference>
<comment type="subcellular location">
    <subcellularLocation>
        <location evidence="1">Cell membrane</location>
        <topology evidence="1">Multi-pass membrane protein</topology>
    </subcellularLocation>
</comment>
<dbReference type="PROSITE" id="PS50156">
    <property type="entry name" value="SSD"/>
    <property type="match status" value="2"/>
</dbReference>
<feature type="transmembrane region" description="Helical" evidence="8">
    <location>
        <begin position="850"/>
        <end position="874"/>
    </location>
</feature>
<feature type="transmembrane region" description="Helical" evidence="8">
    <location>
        <begin position="824"/>
        <end position="843"/>
    </location>
</feature>
<feature type="region of interest" description="Disordered" evidence="7">
    <location>
        <begin position="991"/>
        <end position="1025"/>
    </location>
</feature>
<feature type="domain" description="SSD" evidence="9">
    <location>
        <begin position="819"/>
        <end position="979"/>
    </location>
</feature>
<feature type="transmembrane region" description="Helical" evidence="8">
    <location>
        <begin position="452"/>
        <end position="472"/>
    </location>
</feature>
<feature type="coiled-coil region" evidence="6">
    <location>
        <begin position="257"/>
        <end position="284"/>
    </location>
</feature>
<dbReference type="InterPro" id="IPR050545">
    <property type="entry name" value="Mycobact_MmpL"/>
</dbReference>
<dbReference type="EMBL" id="JBHSDJ010000123">
    <property type="protein sequence ID" value="MFC4248467.1"/>
    <property type="molecule type" value="Genomic_DNA"/>
</dbReference>
<feature type="coiled-coil region" evidence="6">
    <location>
        <begin position="122"/>
        <end position="212"/>
    </location>
</feature>
<evidence type="ECO:0000256" key="5">
    <source>
        <dbReference type="ARBA" id="ARBA00023136"/>
    </source>
</evidence>
<feature type="transmembrane region" description="Helical" evidence="8">
    <location>
        <begin position="530"/>
        <end position="549"/>
    </location>
</feature>
<feature type="transmembrane region" description="Helical" evidence="8">
    <location>
        <begin position="593"/>
        <end position="612"/>
    </location>
</feature>
<feature type="transmembrane region" description="Helical" evidence="8">
    <location>
        <begin position="880"/>
        <end position="900"/>
    </location>
</feature>
<comment type="caution">
    <text evidence="10">The sequence shown here is derived from an EMBL/GenBank/DDBJ whole genome shotgun (WGS) entry which is preliminary data.</text>
</comment>
<evidence type="ECO:0000313" key="10">
    <source>
        <dbReference type="EMBL" id="MFC4248467.1"/>
    </source>
</evidence>
<evidence type="ECO:0000256" key="1">
    <source>
        <dbReference type="ARBA" id="ARBA00004651"/>
    </source>
</evidence>
<dbReference type="PANTHER" id="PTHR33406:SF13">
    <property type="entry name" value="MEMBRANE PROTEIN YDFJ"/>
    <property type="match status" value="1"/>
</dbReference>
<dbReference type="Gene3D" id="1.20.1640.10">
    <property type="entry name" value="Multidrug efflux transporter AcrB transmembrane domain"/>
    <property type="match status" value="2"/>
</dbReference>
<keyword evidence="6" id="KW-0175">Coiled coil</keyword>
<sequence>MGLGERLVGAITRRSLTVIVVMLALSALLGSGVTDLEQASSLDQFETESEEATTLEYADENFGTDDNQTIAQVVVREDDALSKSSLLSTLELQRTLRENETINETLAEDDAFSDLSSVVATVAIQEEQASDLEERREELEADGEDLNATAETLADLLNETQQLQREYEQLNASYRRDEITAFEYDAESDRIEDEFEEIEDDAEAELTDEQAETFSELVSEMRSVTADLAALERGEDVDQSQRVLETRLEEVYGDVQDRVLADEIDDLEERGEQLEADVESLEEGIDPTLDEQIDRLESMNESELEDVLETVLDEDGTGEAYVFLPTSYDSGETSADARTLFVAQETPEAQTVEGEAPEQIVDAQLAMSSILDDRYGDDGFVFGVGIITDEIDRSLEDSIGIVLPLALLFVAVVLTIAYRDVLDIALGLVGIVLVLVWTFGFMGWVGIGFNQIMIAVPVLLVGLSIDYAIHVFMRHREQRETSGPDDGESTRTAMAVALGGLGVALVWVTATAVIGFLSNLVSPVGPIREFGVASAFGIAAALAIFGALIPAMKVQLDDTLEGYGVDRRKRAFGTGGGAVSQLLSAGQRIARRIPWAVVLVSLLLTAGGVYGATQLDTSFEQEDFIADEPADWMASLPEPFAPGNYTAKENLEYVNDEFLRRDTQSQVVVEGDVTGNDTLERVDTAESVAAETDAAAVLASGEADVQSPLSVMDRVADTNESFNETFTDADTDGDGVPDGDLESVYDDLFAADEERAADVIYRTDDGEYEAIRLVVSVRGDAGTDLVTEDTRDVATILDGNGLEATATGQVIVFGIVEDELFRTVIESLLVTLVAVFAFLMVAYRRVHRSALLGAITLLPIVLSVAWILGTMFLLEIPFNVMTGTITSLTVGLGVAYNIHMTERYVLERRRGRTLWDALGRSVTGTGGALLGSAATTVGGFGVLTVAILPPLQQFGLITGLTITYAFLGSVFVLPSFLVLWTRYVGPKGGFKTDRATDETAAGRAYANGEGSREADEDGSTPSDTD</sequence>
<feature type="transmembrane region" description="Helical" evidence="8">
    <location>
        <begin position="493"/>
        <end position="518"/>
    </location>
</feature>
<feature type="transmembrane region" description="Helical" evidence="8">
    <location>
        <begin position="954"/>
        <end position="980"/>
    </location>
</feature>
<dbReference type="RefSeq" id="WP_246970471.1">
    <property type="nucleotide sequence ID" value="NZ_CP095397.1"/>
</dbReference>
<keyword evidence="4 8" id="KW-1133">Transmembrane helix</keyword>
<dbReference type="InterPro" id="IPR000731">
    <property type="entry name" value="SSD"/>
</dbReference>
<keyword evidence="5 8" id="KW-0472">Membrane</keyword>
<dbReference type="GeneID" id="71855668"/>
<evidence type="ECO:0000256" key="7">
    <source>
        <dbReference type="SAM" id="MobiDB-lite"/>
    </source>
</evidence>
<evidence type="ECO:0000259" key="9">
    <source>
        <dbReference type="PROSITE" id="PS50156"/>
    </source>
</evidence>
<organism evidence="10 11">
    <name type="scientific">Natribaculum luteum</name>
    <dbReference type="NCBI Taxonomy" id="1586232"/>
    <lineage>
        <taxon>Archaea</taxon>
        <taxon>Methanobacteriati</taxon>
        <taxon>Methanobacteriota</taxon>
        <taxon>Stenosarchaea group</taxon>
        <taxon>Halobacteria</taxon>
        <taxon>Halobacteriales</taxon>
        <taxon>Natrialbaceae</taxon>
        <taxon>Natribaculum</taxon>
    </lineage>
</organism>
<dbReference type="SUPFAM" id="SSF82866">
    <property type="entry name" value="Multidrug efflux transporter AcrB transmembrane domain"/>
    <property type="match status" value="2"/>
</dbReference>
<accession>A0ABD5P2R3</accession>
<keyword evidence="3 8" id="KW-0812">Transmembrane</keyword>
<evidence type="ECO:0000256" key="6">
    <source>
        <dbReference type="SAM" id="Coils"/>
    </source>
</evidence>
<evidence type="ECO:0000256" key="2">
    <source>
        <dbReference type="ARBA" id="ARBA00022475"/>
    </source>
</evidence>
<evidence type="ECO:0000313" key="11">
    <source>
        <dbReference type="Proteomes" id="UP001595821"/>
    </source>
</evidence>